<dbReference type="PROSITE" id="PS50830">
    <property type="entry name" value="TNASE_3"/>
    <property type="match status" value="1"/>
</dbReference>
<sequence>MKNTKPQYRGLIGAGLVLVSILGGGVLLIDRYGSDQGGDGSNPLAPLARAFGLAPKDYAPAPITSPIPDYQTARPRAERDSGTNSDDEGTGFDLGKLFKKKEQIRRDAAAAAGAIIGVPQVIDGDTLQLNGQRIRLYAIDAPEIRQTCLHRTGEWDCGNRAGLWLQQLIAGNEVFCTSQGSDRSGNVIASCMVGETDLGGAMVKNGWALAYRSVSKTYVIAETDAKRKRLGLWDSQFAMPWDFRGEQ</sequence>
<dbReference type="InterPro" id="IPR016071">
    <property type="entry name" value="Staphylococal_nuclease_OB-fold"/>
</dbReference>
<dbReference type="EMBL" id="JANFWR010000010">
    <property type="protein sequence ID" value="MCW0399248.1"/>
    <property type="molecule type" value="Genomic_DNA"/>
</dbReference>
<evidence type="ECO:0000259" key="3">
    <source>
        <dbReference type="PROSITE" id="PS50830"/>
    </source>
</evidence>
<dbReference type="SMART" id="SM00318">
    <property type="entry name" value="SNc"/>
    <property type="match status" value="1"/>
</dbReference>
<feature type="region of interest" description="Disordered" evidence="1">
    <location>
        <begin position="62"/>
        <end position="91"/>
    </location>
</feature>
<dbReference type="SUPFAM" id="SSF50199">
    <property type="entry name" value="Staphylococcal nuclease"/>
    <property type="match status" value="1"/>
</dbReference>
<dbReference type="PANTHER" id="PTHR12302:SF26">
    <property type="entry name" value="BLR1266 PROTEIN"/>
    <property type="match status" value="1"/>
</dbReference>
<dbReference type="RefSeq" id="WP_267122656.1">
    <property type="nucleotide sequence ID" value="NZ_JANFWR010000010.1"/>
</dbReference>
<dbReference type="InterPro" id="IPR035437">
    <property type="entry name" value="SNase_OB-fold_sf"/>
</dbReference>
<reference evidence="4 5" key="1">
    <citation type="submission" date="2022-06" db="EMBL/GenBank/DDBJ databases">
        <title>Dynamics of rice microbiomes reveals core vertical transmitted seed endophytes.</title>
        <authorList>
            <person name="Liao K."/>
            <person name="Zhang X."/>
        </authorList>
    </citation>
    <scope>NUCLEOTIDE SEQUENCE [LARGE SCALE GENOMIC DNA]</scope>
    <source>
        <strain evidence="4 5">YT10-10-1</strain>
    </source>
</reference>
<accession>A0ABT3DUV3</accession>
<name>A0ABT3DUV3_9XANT</name>
<dbReference type="Pfam" id="PF00565">
    <property type="entry name" value="SNase"/>
    <property type="match status" value="1"/>
</dbReference>
<dbReference type="PANTHER" id="PTHR12302">
    <property type="entry name" value="EBNA2 BINDING PROTEIN P100"/>
    <property type="match status" value="1"/>
</dbReference>
<organism evidence="4 5">
    <name type="scientific">Xanthomonas sacchari</name>
    <dbReference type="NCBI Taxonomy" id="56458"/>
    <lineage>
        <taxon>Bacteria</taxon>
        <taxon>Pseudomonadati</taxon>
        <taxon>Pseudomonadota</taxon>
        <taxon>Gammaproteobacteria</taxon>
        <taxon>Lysobacterales</taxon>
        <taxon>Lysobacteraceae</taxon>
        <taxon>Xanthomonas</taxon>
    </lineage>
</organism>
<keyword evidence="5" id="KW-1185">Reference proteome</keyword>
<comment type="caution">
    <text evidence="4">The sequence shown here is derived from an EMBL/GenBank/DDBJ whole genome shotgun (WGS) entry which is preliminary data.</text>
</comment>
<evidence type="ECO:0000256" key="1">
    <source>
        <dbReference type="SAM" id="MobiDB-lite"/>
    </source>
</evidence>
<gene>
    <name evidence="4" type="ORF">NB700_001804</name>
</gene>
<dbReference type="Proteomes" id="UP001320843">
    <property type="component" value="Unassembled WGS sequence"/>
</dbReference>
<dbReference type="Gene3D" id="2.40.50.90">
    <property type="match status" value="1"/>
</dbReference>
<keyword evidence="2" id="KW-0472">Membrane</keyword>
<evidence type="ECO:0000313" key="5">
    <source>
        <dbReference type="Proteomes" id="UP001320843"/>
    </source>
</evidence>
<feature type="domain" description="TNase-like" evidence="3">
    <location>
        <begin position="118"/>
        <end position="235"/>
    </location>
</feature>
<evidence type="ECO:0000313" key="4">
    <source>
        <dbReference type="EMBL" id="MCW0399248.1"/>
    </source>
</evidence>
<protein>
    <recommendedName>
        <fullName evidence="3">TNase-like domain-containing protein</fullName>
    </recommendedName>
</protein>
<feature type="transmembrane region" description="Helical" evidence="2">
    <location>
        <begin position="12"/>
        <end position="29"/>
    </location>
</feature>
<keyword evidence="2" id="KW-0812">Transmembrane</keyword>
<keyword evidence="2" id="KW-1133">Transmembrane helix</keyword>
<proteinExistence type="predicted"/>
<evidence type="ECO:0000256" key="2">
    <source>
        <dbReference type="SAM" id="Phobius"/>
    </source>
</evidence>